<accession>A0A1H2IVM0</accession>
<proteinExistence type="predicted"/>
<protein>
    <submittedName>
        <fullName evidence="2">DNA binding domain-containing protein, excisionase family</fullName>
    </submittedName>
</protein>
<dbReference type="AlphaFoldDB" id="A0A1H2IVM0"/>
<dbReference type="InterPro" id="IPR009061">
    <property type="entry name" value="DNA-bd_dom_put_sf"/>
</dbReference>
<dbReference type="OrthoDB" id="26212at2"/>
<dbReference type="Pfam" id="PF12728">
    <property type="entry name" value="HTH_17"/>
    <property type="match status" value="1"/>
</dbReference>
<dbReference type="EMBL" id="FNLM01000034">
    <property type="protein sequence ID" value="SDU47868.1"/>
    <property type="molecule type" value="Genomic_DNA"/>
</dbReference>
<dbReference type="Proteomes" id="UP000183180">
    <property type="component" value="Unassembled WGS sequence"/>
</dbReference>
<dbReference type="InterPro" id="IPR041657">
    <property type="entry name" value="HTH_17"/>
</dbReference>
<organism evidence="2 3">
    <name type="scientific">Gordonia westfalica</name>
    <dbReference type="NCBI Taxonomy" id="158898"/>
    <lineage>
        <taxon>Bacteria</taxon>
        <taxon>Bacillati</taxon>
        <taxon>Actinomycetota</taxon>
        <taxon>Actinomycetes</taxon>
        <taxon>Mycobacteriales</taxon>
        <taxon>Gordoniaceae</taxon>
        <taxon>Gordonia</taxon>
    </lineage>
</organism>
<dbReference type="SUPFAM" id="SSF46955">
    <property type="entry name" value="Putative DNA-binding domain"/>
    <property type="match status" value="1"/>
</dbReference>
<sequence length="176" mass="19569">MSTPTAPRRKGTFFPPTDATNLDALMDLSKFLDHHDEPAALLGPDGEQIPLPLEVYSTLTQIVEAMRAHRAVVVAPVDQKLSTQEAADYLGISRPTLIKLLESGKIPYETVDGSRHRRVELGDLLDYQSQRTVERRRALQALVAGAEESGLYDVPAEDYHEAIRTARHEIAEERKG</sequence>
<evidence type="ECO:0000259" key="1">
    <source>
        <dbReference type="Pfam" id="PF12728"/>
    </source>
</evidence>
<dbReference type="InterPro" id="IPR010093">
    <property type="entry name" value="SinI_DNA-bd"/>
</dbReference>
<gene>
    <name evidence="2" type="ORF">SAMN04488548_1341461</name>
</gene>
<dbReference type="GO" id="GO:0003677">
    <property type="term" value="F:DNA binding"/>
    <property type="evidence" value="ECO:0007669"/>
    <property type="project" value="InterPro"/>
</dbReference>
<feature type="domain" description="Helix-turn-helix" evidence="1">
    <location>
        <begin position="81"/>
        <end position="131"/>
    </location>
</feature>
<dbReference type="NCBIfam" id="TIGR01764">
    <property type="entry name" value="excise"/>
    <property type="match status" value="1"/>
</dbReference>
<reference evidence="2 3" key="1">
    <citation type="submission" date="2016-10" db="EMBL/GenBank/DDBJ databases">
        <authorList>
            <person name="de Groot N.N."/>
        </authorList>
    </citation>
    <scope>NUCLEOTIDE SEQUENCE [LARGE SCALE GENOMIC DNA]</scope>
    <source>
        <strain evidence="2 3">DSM 44215</strain>
    </source>
</reference>
<evidence type="ECO:0000313" key="3">
    <source>
        <dbReference type="Proteomes" id="UP000183180"/>
    </source>
</evidence>
<dbReference type="STRING" id="158898.SAMN04488548_1341461"/>
<dbReference type="RefSeq" id="WP_074849882.1">
    <property type="nucleotide sequence ID" value="NZ_FNLM01000034.1"/>
</dbReference>
<evidence type="ECO:0000313" key="2">
    <source>
        <dbReference type="EMBL" id="SDU47868.1"/>
    </source>
</evidence>
<name>A0A1H2IVM0_9ACTN</name>